<reference evidence="3 4" key="1">
    <citation type="submission" date="2020-05" db="EMBL/GenBank/DDBJ databases">
        <title>Identification and distribution of gene clusters putatively required for synthesis of sphingolipid metabolism inhibitors in phylogenetically diverse species of the filamentous fungus Fusarium.</title>
        <authorList>
            <person name="Kim H.-S."/>
            <person name="Busman M."/>
            <person name="Brown D.W."/>
            <person name="Divon H."/>
            <person name="Uhlig S."/>
            <person name="Proctor R.H."/>
        </authorList>
    </citation>
    <scope>NUCLEOTIDE SEQUENCE [LARGE SCALE GENOMIC DNA]</scope>
    <source>
        <strain evidence="3 4">NRRL 36939</strain>
    </source>
</reference>
<proteinExistence type="predicted"/>
<evidence type="ECO:0000256" key="1">
    <source>
        <dbReference type="ARBA" id="ARBA00023242"/>
    </source>
</evidence>
<dbReference type="InterPro" id="IPR016181">
    <property type="entry name" value="Acyl_CoA_acyltransferase"/>
</dbReference>
<protein>
    <submittedName>
        <fullName evidence="3">Histone acetyltransferase</fullName>
    </submittedName>
</protein>
<keyword evidence="4" id="KW-1185">Reference proteome</keyword>
<accession>A0A8H5PT34</accession>
<organism evidence="3 4">
    <name type="scientific">Fusarium pseudocircinatum</name>
    <dbReference type="NCBI Taxonomy" id="56676"/>
    <lineage>
        <taxon>Eukaryota</taxon>
        <taxon>Fungi</taxon>
        <taxon>Dikarya</taxon>
        <taxon>Ascomycota</taxon>
        <taxon>Pezizomycotina</taxon>
        <taxon>Sordariomycetes</taxon>
        <taxon>Hypocreomycetidae</taxon>
        <taxon>Hypocreales</taxon>
        <taxon>Nectriaceae</taxon>
        <taxon>Fusarium</taxon>
        <taxon>Fusarium fujikuroi species complex</taxon>
    </lineage>
</organism>
<gene>
    <name evidence="3" type="ORF">FPCIR_1843</name>
</gene>
<dbReference type="OrthoDB" id="1937912at2759"/>
<dbReference type="Proteomes" id="UP000546213">
    <property type="component" value="Unassembled WGS sequence"/>
</dbReference>
<dbReference type="GO" id="GO:0000123">
    <property type="term" value="C:histone acetyltransferase complex"/>
    <property type="evidence" value="ECO:0007669"/>
    <property type="project" value="TreeGrafter"/>
</dbReference>
<dbReference type="InterPro" id="IPR037800">
    <property type="entry name" value="GCN5"/>
</dbReference>
<evidence type="ECO:0000313" key="3">
    <source>
        <dbReference type="EMBL" id="KAF5602502.1"/>
    </source>
</evidence>
<dbReference type="PROSITE" id="PS51186">
    <property type="entry name" value="GNAT"/>
    <property type="match status" value="1"/>
</dbReference>
<dbReference type="PANTHER" id="PTHR45750">
    <property type="entry name" value="GH11602P"/>
    <property type="match status" value="1"/>
</dbReference>
<keyword evidence="3" id="KW-0808">Transferase</keyword>
<keyword evidence="1" id="KW-0539">Nucleus</keyword>
<evidence type="ECO:0000259" key="2">
    <source>
        <dbReference type="PROSITE" id="PS51186"/>
    </source>
</evidence>
<dbReference type="SUPFAM" id="SSF55729">
    <property type="entry name" value="Acyl-CoA N-acyltransferases (Nat)"/>
    <property type="match status" value="1"/>
</dbReference>
<dbReference type="GO" id="GO:0010484">
    <property type="term" value="F:histone H3 acetyltransferase activity"/>
    <property type="evidence" value="ECO:0007669"/>
    <property type="project" value="TreeGrafter"/>
</dbReference>
<dbReference type="PANTHER" id="PTHR45750:SF3">
    <property type="entry name" value="HISTONE ACETYLTRANSFERASE"/>
    <property type="match status" value="1"/>
</dbReference>
<dbReference type="EMBL" id="JAAOAS010000036">
    <property type="protein sequence ID" value="KAF5602502.1"/>
    <property type="molecule type" value="Genomic_DNA"/>
</dbReference>
<comment type="caution">
    <text evidence="3">The sequence shown here is derived from an EMBL/GenBank/DDBJ whole genome shotgun (WGS) entry which is preliminary data.</text>
</comment>
<dbReference type="GO" id="GO:0045944">
    <property type="term" value="P:positive regulation of transcription by RNA polymerase II"/>
    <property type="evidence" value="ECO:0007669"/>
    <property type="project" value="TreeGrafter"/>
</dbReference>
<feature type="domain" description="N-acetyltransferase" evidence="2">
    <location>
        <begin position="1"/>
        <end position="129"/>
    </location>
</feature>
<name>A0A8H5PT34_9HYPO</name>
<dbReference type="Gene3D" id="3.40.630.30">
    <property type="match status" value="1"/>
</dbReference>
<dbReference type="Pfam" id="PF00583">
    <property type="entry name" value="Acetyltransf_1"/>
    <property type="match status" value="1"/>
</dbReference>
<dbReference type="AlphaFoldDB" id="A0A8H5PT34"/>
<evidence type="ECO:0000313" key="4">
    <source>
        <dbReference type="Proteomes" id="UP000546213"/>
    </source>
</evidence>
<sequence length="151" mass="17211">MEILDNLRSIYKCQYPEMPKDLIDRHVNDPEYRSIAIVRMPQETIGGITFRQLGTWNVAEVAFCAVSSEEQVKGYGAAPMDHLKDYIKAASPMIHLLTYADNYDIGFRVKQDFTRATLDEDVYRDCRKGYGNVTLMQCSVNGGIAGRRHKL</sequence>
<dbReference type="InterPro" id="IPR000182">
    <property type="entry name" value="GNAT_dom"/>
</dbReference>